<evidence type="ECO:0000313" key="2">
    <source>
        <dbReference type="Proteomes" id="UP001266305"/>
    </source>
</evidence>
<protein>
    <submittedName>
        <fullName evidence="1">Uncharacterized protein</fullName>
    </submittedName>
</protein>
<comment type="caution">
    <text evidence="1">The sequence shown here is derived from an EMBL/GenBank/DDBJ whole genome shotgun (WGS) entry which is preliminary data.</text>
</comment>
<gene>
    <name evidence="1" type="ORF">P7K49_013966</name>
</gene>
<dbReference type="Proteomes" id="UP001266305">
    <property type="component" value="Unassembled WGS sequence"/>
</dbReference>
<dbReference type="InterPro" id="IPR028118">
    <property type="entry name" value="Chibby_fam"/>
</dbReference>
<dbReference type="PANTHER" id="PTHR21533">
    <property type="entry name" value="LEUCINE-RICH PROTEIN"/>
    <property type="match status" value="1"/>
</dbReference>
<evidence type="ECO:0000313" key="1">
    <source>
        <dbReference type="EMBL" id="KAK2108801.1"/>
    </source>
</evidence>
<dbReference type="PANTHER" id="PTHR21533:SF23">
    <property type="entry name" value="CHIBBY FAMILY MEMBER 1, BETA CATENIN ANTAGONIST"/>
    <property type="match status" value="1"/>
</dbReference>
<proteinExistence type="predicted"/>
<keyword evidence="2" id="KW-1185">Reference proteome</keyword>
<sequence length="145" mass="16218">MVTVSDGDLDGVLAGGLELRLDPGFWDMSREGSIGSSSIKPKMPHFGNMFSPKKMHPWKSASLSNLHSLNQLTQEVELGPDYGIPTTNLEKNQQLEKENHLLQLKVGILLAMFSEVTAKALLMEKELDEWKSVSRVENEDPKNIR</sequence>
<name>A0ABQ9VI09_SAGOE</name>
<organism evidence="1 2">
    <name type="scientific">Saguinus oedipus</name>
    <name type="common">Cotton-top tamarin</name>
    <name type="synonym">Oedipomidas oedipus</name>
    <dbReference type="NCBI Taxonomy" id="9490"/>
    <lineage>
        <taxon>Eukaryota</taxon>
        <taxon>Metazoa</taxon>
        <taxon>Chordata</taxon>
        <taxon>Craniata</taxon>
        <taxon>Vertebrata</taxon>
        <taxon>Euteleostomi</taxon>
        <taxon>Mammalia</taxon>
        <taxon>Eutheria</taxon>
        <taxon>Euarchontoglires</taxon>
        <taxon>Primates</taxon>
        <taxon>Haplorrhini</taxon>
        <taxon>Platyrrhini</taxon>
        <taxon>Cebidae</taxon>
        <taxon>Callitrichinae</taxon>
        <taxon>Saguinus</taxon>
    </lineage>
</organism>
<reference evidence="1 2" key="1">
    <citation type="submission" date="2023-05" db="EMBL/GenBank/DDBJ databases">
        <title>B98-5 Cell Line De Novo Hybrid Assembly: An Optical Mapping Approach.</title>
        <authorList>
            <person name="Kananen K."/>
            <person name="Auerbach J.A."/>
            <person name="Kautto E."/>
            <person name="Blachly J.S."/>
        </authorList>
    </citation>
    <scope>NUCLEOTIDE SEQUENCE [LARGE SCALE GENOMIC DNA]</scope>
    <source>
        <strain evidence="1">B95-8</strain>
        <tissue evidence="1">Cell line</tissue>
    </source>
</reference>
<dbReference type="Pfam" id="PF14645">
    <property type="entry name" value="Chibby"/>
    <property type="match status" value="1"/>
</dbReference>
<accession>A0ABQ9VI09</accession>
<dbReference type="EMBL" id="JASSZA010000006">
    <property type="protein sequence ID" value="KAK2108801.1"/>
    <property type="molecule type" value="Genomic_DNA"/>
</dbReference>